<comment type="caution">
    <text evidence="1">The sequence shown here is derived from an EMBL/GenBank/DDBJ whole genome shotgun (WGS) entry which is preliminary data.</text>
</comment>
<gene>
    <name evidence="1" type="ORF">N7449_011350</name>
</gene>
<reference evidence="1" key="1">
    <citation type="submission" date="2022-11" db="EMBL/GenBank/DDBJ databases">
        <authorList>
            <person name="Petersen C."/>
        </authorList>
    </citation>
    <scope>NUCLEOTIDE SEQUENCE</scope>
    <source>
        <strain evidence="1">IBT 20477</strain>
    </source>
</reference>
<accession>A0A9W9J2X2</accession>
<dbReference type="OrthoDB" id="4364081at2759"/>
<protein>
    <submittedName>
        <fullName evidence="1">Cwf15/Cwc15 cell cycle control protein</fullName>
    </submittedName>
</protein>
<organism evidence="1 2">
    <name type="scientific">Penicillium cf. viridicatum</name>
    <dbReference type="NCBI Taxonomy" id="2972119"/>
    <lineage>
        <taxon>Eukaryota</taxon>
        <taxon>Fungi</taxon>
        <taxon>Dikarya</taxon>
        <taxon>Ascomycota</taxon>
        <taxon>Pezizomycotina</taxon>
        <taxon>Eurotiomycetes</taxon>
        <taxon>Eurotiomycetidae</taxon>
        <taxon>Eurotiales</taxon>
        <taxon>Aspergillaceae</taxon>
        <taxon>Penicillium</taxon>
    </lineage>
</organism>
<evidence type="ECO:0000313" key="2">
    <source>
        <dbReference type="Proteomes" id="UP001150942"/>
    </source>
</evidence>
<proteinExistence type="predicted"/>
<dbReference type="Proteomes" id="UP001150942">
    <property type="component" value="Unassembled WGS sequence"/>
</dbReference>
<dbReference type="AlphaFoldDB" id="A0A9W9J2X2"/>
<evidence type="ECO:0000313" key="1">
    <source>
        <dbReference type="EMBL" id="KAJ5186586.1"/>
    </source>
</evidence>
<keyword evidence="2" id="KW-1185">Reference proteome</keyword>
<sequence>MPNDIIARSTDMHPRPNRSLFVLKSTGKFAEEPNSDNYSWVTVELPSSMKPTHNDQMLLETTIYRTPQHWERYGCISFPVQDDPVPDGSKAPLAQVTHTIMTQAEYIAKNWLQELRDGKATLKKKRISGIGMDSHAHREMDE</sequence>
<name>A0A9W9J2X2_9EURO</name>
<reference evidence="1" key="2">
    <citation type="journal article" date="2023" name="IMA Fungus">
        <title>Comparative genomic study of the Penicillium genus elucidates a diverse pangenome and 15 lateral gene transfer events.</title>
        <authorList>
            <person name="Petersen C."/>
            <person name="Sorensen T."/>
            <person name="Nielsen M.R."/>
            <person name="Sondergaard T.E."/>
            <person name="Sorensen J.L."/>
            <person name="Fitzpatrick D.A."/>
            <person name="Frisvad J.C."/>
            <person name="Nielsen K.L."/>
        </authorList>
    </citation>
    <scope>NUCLEOTIDE SEQUENCE</scope>
    <source>
        <strain evidence="1">IBT 20477</strain>
    </source>
</reference>
<dbReference type="EMBL" id="JAPQKQ010000008">
    <property type="protein sequence ID" value="KAJ5186586.1"/>
    <property type="molecule type" value="Genomic_DNA"/>
</dbReference>